<organism evidence="2 3">
    <name type="scientific">Eleusine coracana subsp. coracana</name>
    <dbReference type="NCBI Taxonomy" id="191504"/>
    <lineage>
        <taxon>Eukaryota</taxon>
        <taxon>Viridiplantae</taxon>
        <taxon>Streptophyta</taxon>
        <taxon>Embryophyta</taxon>
        <taxon>Tracheophyta</taxon>
        <taxon>Spermatophyta</taxon>
        <taxon>Magnoliopsida</taxon>
        <taxon>Liliopsida</taxon>
        <taxon>Poales</taxon>
        <taxon>Poaceae</taxon>
        <taxon>PACMAD clade</taxon>
        <taxon>Chloridoideae</taxon>
        <taxon>Cynodonteae</taxon>
        <taxon>Eleusininae</taxon>
        <taxon>Eleusine</taxon>
    </lineage>
</organism>
<proteinExistence type="predicted"/>
<feature type="region of interest" description="Disordered" evidence="1">
    <location>
        <begin position="148"/>
        <end position="186"/>
    </location>
</feature>
<evidence type="ECO:0000256" key="1">
    <source>
        <dbReference type="SAM" id="MobiDB-lite"/>
    </source>
</evidence>
<evidence type="ECO:0000313" key="2">
    <source>
        <dbReference type="EMBL" id="GJN39549.1"/>
    </source>
</evidence>
<feature type="compositionally biased region" description="Pro residues" evidence="1">
    <location>
        <begin position="207"/>
        <end position="216"/>
    </location>
</feature>
<evidence type="ECO:0000313" key="3">
    <source>
        <dbReference type="Proteomes" id="UP001054889"/>
    </source>
</evidence>
<feature type="region of interest" description="Disordered" evidence="1">
    <location>
        <begin position="203"/>
        <end position="223"/>
    </location>
</feature>
<sequence>MSSIDDGRESLVDHASSSLVEEFFDFRANDNEDLLDSLIRLRGIVDRIATTSFELPKIVIVEKILSLLLSNKLFYITLDLVMEENLSVEDVIELLFKDEEITARGNGKKSFKANNEASSSKGKEVALSSNFFDPSTRLRCNSFYNPFKARPSSRSSPSASSISTSSDIPSSTPSTSGGSRIGVGGAPTTMLTQVFEMINLTTATPTLTPPQPPPPQDHLWHLR</sequence>
<reference evidence="2" key="2">
    <citation type="submission" date="2021-12" db="EMBL/GenBank/DDBJ databases">
        <title>Resequencing data analysis of finger millet.</title>
        <authorList>
            <person name="Hatakeyama M."/>
            <person name="Aluri S."/>
            <person name="Balachadran M.T."/>
            <person name="Sivarajan S.R."/>
            <person name="Poveda L."/>
            <person name="Shimizu-Inatsugi R."/>
            <person name="Schlapbach R."/>
            <person name="Sreeman S.M."/>
            <person name="Shimizu K.K."/>
        </authorList>
    </citation>
    <scope>NUCLEOTIDE SEQUENCE</scope>
</reference>
<accession>A0AAV5FV55</accession>
<dbReference type="EMBL" id="BQKI01000098">
    <property type="protein sequence ID" value="GJN39549.1"/>
    <property type="molecule type" value="Genomic_DNA"/>
</dbReference>
<name>A0AAV5FV55_ELECO</name>
<protein>
    <submittedName>
        <fullName evidence="2">Uncharacterized protein</fullName>
    </submittedName>
</protein>
<gene>
    <name evidence="2" type="primary">gb28674</name>
    <name evidence="2" type="ORF">PR202_gb28674</name>
</gene>
<dbReference type="Proteomes" id="UP001054889">
    <property type="component" value="Unassembled WGS sequence"/>
</dbReference>
<reference evidence="2" key="1">
    <citation type="journal article" date="2018" name="DNA Res.">
        <title>Multiple hybrid de novo genome assembly of finger millet, an orphan allotetraploid crop.</title>
        <authorList>
            <person name="Hatakeyama M."/>
            <person name="Aluri S."/>
            <person name="Balachadran M.T."/>
            <person name="Sivarajan S.R."/>
            <person name="Patrignani A."/>
            <person name="Gruter S."/>
            <person name="Poveda L."/>
            <person name="Shimizu-Inatsugi R."/>
            <person name="Baeten J."/>
            <person name="Francoijs K.J."/>
            <person name="Nataraja K.N."/>
            <person name="Reddy Y.A.N."/>
            <person name="Phadnis S."/>
            <person name="Ravikumar R.L."/>
            <person name="Schlapbach R."/>
            <person name="Sreeman S.M."/>
            <person name="Shimizu K.K."/>
        </authorList>
    </citation>
    <scope>NUCLEOTIDE SEQUENCE</scope>
</reference>
<dbReference type="AlphaFoldDB" id="A0AAV5FV55"/>
<keyword evidence="3" id="KW-1185">Reference proteome</keyword>
<comment type="caution">
    <text evidence="2">The sequence shown here is derived from an EMBL/GenBank/DDBJ whole genome shotgun (WGS) entry which is preliminary data.</text>
</comment>
<feature type="compositionally biased region" description="Low complexity" evidence="1">
    <location>
        <begin position="150"/>
        <end position="178"/>
    </location>
</feature>